<evidence type="ECO:0000256" key="1">
    <source>
        <dbReference type="SAM" id="Phobius"/>
    </source>
</evidence>
<feature type="transmembrane region" description="Helical" evidence="1">
    <location>
        <begin position="79"/>
        <end position="98"/>
    </location>
</feature>
<reference evidence="2 3" key="1">
    <citation type="submission" date="2018-11" db="EMBL/GenBank/DDBJ databases">
        <title>Genomic Encyclopedia of Type Strains, Phase IV (KMG-IV): sequencing the most valuable type-strain genomes for metagenomic binning, comparative biology and taxonomic classification.</title>
        <authorList>
            <person name="Goeker M."/>
        </authorList>
    </citation>
    <scope>NUCLEOTIDE SEQUENCE [LARGE SCALE GENOMIC DNA]</scope>
    <source>
        <strain evidence="2 3">DSM 15985</strain>
    </source>
</reference>
<dbReference type="RefSeq" id="WP_123676643.1">
    <property type="nucleotide sequence ID" value="NZ_RJVL01000008.1"/>
</dbReference>
<organism evidence="2 3">
    <name type="scientific">Diaphorobacter nitroreducens</name>
    <dbReference type="NCBI Taxonomy" id="164759"/>
    <lineage>
        <taxon>Bacteria</taxon>
        <taxon>Pseudomonadati</taxon>
        <taxon>Pseudomonadota</taxon>
        <taxon>Betaproteobacteria</taxon>
        <taxon>Burkholderiales</taxon>
        <taxon>Comamonadaceae</taxon>
        <taxon>Diaphorobacter</taxon>
    </lineage>
</organism>
<protein>
    <recommendedName>
        <fullName evidence="4">DUF1640 domain-containing protein</fullName>
    </recommendedName>
</protein>
<proteinExistence type="predicted"/>
<comment type="caution">
    <text evidence="2">The sequence shown here is derived from an EMBL/GenBank/DDBJ whole genome shotgun (WGS) entry which is preliminary data.</text>
</comment>
<sequence>MSVSHLTVYGSLSRAGIPSDNANEVEQAMKQMVDNGVEGVRGDVRDLREQVLSKADGQVLRAEIVAELHKVINDLTIKMFGAMLASTGIIIAVVIKLAA</sequence>
<keyword evidence="1" id="KW-0812">Transmembrane</keyword>
<keyword evidence="1" id="KW-0472">Membrane</keyword>
<dbReference type="EMBL" id="RJVL01000008">
    <property type="protein sequence ID" value="ROR39627.1"/>
    <property type="molecule type" value="Genomic_DNA"/>
</dbReference>
<dbReference type="Proteomes" id="UP000271868">
    <property type="component" value="Unassembled WGS sequence"/>
</dbReference>
<evidence type="ECO:0000313" key="2">
    <source>
        <dbReference type="EMBL" id="ROR39627.1"/>
    </source>
</evidence>
<gene>
    <name evidence="2" type="ORF">EDC60_3122</name>
</gene>
<evidence type="ECO:0008006" key="4">
    <source>
        <dbReference type="Google" id="ProtNLM"/>
    </source>
</evidence>
<dbReference type="AlphaFoldDB" id="A0AAX1WQE7"/>
<keyword evidence="1" id="KW-1133">Transmembrane helix</keyword>
<evidence type="ECO:0000313" key="3">
    <source>
        <dbReference type="Proteomes" id="UP000271868"/>
    </source>
</evidence>
<keyword evidence="3" id="KW-1185">Reference proteome</keyword>
<name>A0AAX1WQE7_9BURK</name>
<accession>A0AAX1WQE7</accession>